<dbReference type="RefSeq" id="WP_109276508.1">
    <property type="nucleotide sequence ID" value="NZ_QFKX01000005.1"/>
</dbReference>
<evidence type="ECO:0000256" key="4">
    <source>
        <dbReference type="ARBA" id="ARBA00023136"/>
    </source>
</evidence>
<evidence type="ECO:0000313" key="8">
    <source>
        <dbReference type="Proteomes" id="UP000245590"/>
    </source>
</evidence>
<evidence type="ECO:0000256" key="5">
    <source>
        <dbReference type="SAM" id="MobiDB-lite"/>
    </source>
</evidence>
<feature type="compositionally biased region" description="Low complexity" evidence="5">
    <location>
        <begin position="42"/>
        <end position="93"/>
    </location>
</feature>
<evidence type="ECO:0000256" key="1">
    <source>
        <dbReference type="ARBA" id="ARBA00004141"/>
    </source>
</evidence>
<sequence>MSENTDPVDPYGPRPDGKDSWAQHSDGEGLSPQPGAARSPEGTSAADGSVAASGSSSAPGSGSIENEFSAPRPSGDGASSSSQQSTAQDPSAPYGQGSPADQGGYQQYGAGQDGPHQQAGGARPGGYQYPGGAQDQGSAQQPGGNQQPGGYQQQRGYQQQGGYQQAPGAAPSGDWSNTPPPHIKGVSPVAMTGQPVSEPDVKLWSILAQVASIVGNLIGLGFLGWLGPLVIFLVYKDRNRFVRYNAAEALNAAIAVVIASIVLWIVLGIFAVITLGFGSVLFPLVGIPPLLHIIFAIIGAVKANDRQWWNYPLNIRFVK</sequence>
<dbReference type="EMBL" id="QFKX01000005">
    <property type="protein sequence ID" value="PWH05544.1"/>
    <property type="molecule type" value="Genomic_DNA"/>
</dbReference>
<gene>
    <name evidence="7" type="ORF">DEO23_13355</name>
</gene>
<comment type="caution">
    <text evidence="7">The sequence shown here is derived from an EMBL/GenBank/DDBJ whole genome shotgun (WGS) entry which is preliminary data.</text>
</comment>
<feature type="compositionally biased region" description="Basic and acidic residues" evidence="5">
    <location>
        <begin position="15"/>
        <end position="27"/>
    </location>
</feature>
<dbReference type="Proteomes" id="UP000245590">
    <property type="component" value="Unassembled WGS sequence"/>
</dbReference>
<evidence type="ECO:0000313" key="7">
    <source>
        <dbReference type="EMBL" id="PWH05544.1"/>
    </source>
</evidence>
<evidence type="ECO:0000256" key="3">
    <source>
        <dbReference type="ARBA" id="ARBA00022989"/>
    </source>
</evidence>
<dbReference type="AlphaFoldDB" id="A0A2U2RID6"/>
<dbReference type="OrthoDB" id="9808930at2"/>
<name>A0A2U2RID6_9MICO</name>
<reference evidence="7 8" key="1">
    <citation type="submission" date="2018-05" db="EMBL/GenBank/DDBJ databases">
        <title>Brachybacterium sp. M1HQ-2T, whole genome shotgun sequence.</title>
        <authorList>
            <person name="Tuo L."/>
        </authorList>
    </citation>
    <scope>NUCLEOTIDE SEQUENCE [LARGE SCALE GENOMIC DNA]</scope>
    <source>
        <strain evidence="7 8">M1HQ-2</strain>
    </source>
</reference>
<dbReference type="InterPro" id="IPR019109">
    <property type="entry name" value="MamF_MmsF"/>
</dbReference>
<keyword evidence="2 6" id="KW-0812">Transmembrane</keyword>
<keyword evidence="8" id="KW-1185">Reference proteome</keyword>
<protein>
    <submittedName>
        <fullName evidence="7">DUF4870 domain-containing protein</fullName>
    </submittedName>
</protein>
<keyword evidence="3 6" id="KW-1133">Transmembrane helix</keyword>
<accession>A0A2U2RID6</accession>
<feature type="transmembrane region" description="Helical" evidence="6">
    <location>
        <begin position="247"/>
        <end position="274"/>
    </location>
</feature>
<feature type="compositionally biased region" description="Low complexity" evidence="5">
    <location>
        <begin position="136"/>
        <end position="173"/>
    </location>
</feature>
<keyword evidence="4 6" id="KW-0472">Membrane</keyword>
<organism evidence="7 8">
    <name type="scientific">Brachybacterium endophyticum</name>
    <dbReference type="NCBI Taxonomy" id="2182385"/>
    <lineage>
        <taxon>Bacteria</taxon>
        <taxon>Bacillati</taxon>
        <taxon>Actinomycetota</taxon>
        <taxon>Actinomycetes</taxon>
        <taxon>Micrococcales</taxon>
        <taxon>Dermabacteraceae</taxon>
        <taxon>Brachybacterium</taxon>
    </lineage>
</organism>
<feature type="transmembrane region" description="Helical" evidence="6">
    <location>
        <begin position="280"/>
        <end position="301"/>
    </location>
</feature>
<evidence type="ECO:0000256" key="6">
    <source>
        <dbReference type="SAM" id="Phobius"/>
    </source>
</evidence>
<evidence type="ECO:0000256" key="2">
    <source>
        <dbReference type="ARBA" id="ARBA00022692"/>
    </source>
</evidence>
<dbReference type="Pfam" id="PF09685">
    <property type="entry name" value="MamF_MmsF"/>
    <property type="match status" value="1"/>
</dbReference>
<proteinExistence type="predicted"/>
<feature type="transmembrane region" description="Helical" evidence="6">
    <location>
        <begin position="213"/>
        <end position="235"/>
    </location>
</feature>
<feature type="region of interest" description="Disordered" evidence="5">
    <location>
        <begin position="1"/>
        <end position="191"/>
    </location>
</feature>
<comment type="subcellular location">
    <subcellularLocation>
        <location evidence="1">Membrane</location>
        <topology evidence="1">Multi-pass membrane protein</topology>
    </subcellularLocation>
</comment>
<feature type="compositionally biased region" description="Low complexity" evidence="5">
    <location>
        <begin position="100"/>
        <end position="114"/>
    </location>
</feature>